<comment type="caution">
    <text evidence="1">The sequence shown here is derived from an EMBL/GenBank/DDBJ whole genome shotgun (WGS) entry which is preliminary data.</text>
</comment>
<sequence>MEFKIPVDELQGIISRLSNV</sequence>
<accession>A0A0F9LNM9</accession>
<organism evidence="1">
    <name type="scientific">marine sediment metagenome</name>
    <dbReference type="NCBI Taxonomy" id="412755"/>
    <lineage>
        <taxon>unclassified sequences</taxon>
        <taxon>metagenomes</taxon>
        <taxon>ecological metagenomes</taxon>
    </lineage>
</organism>
<name>A0A0F9LNM9_9ZZZZ</name>
<dbReference type="AlphaFoldDB" id="A0A0F9LNM9"/>
<feature type="non-terminal residue" evidence="1">
    <location>
        <position position="20"/>
    </location>
</feature>
<dbReference type="EMBL" id="LAZR01006066">
    <property type="protein sequence ID" value="KKM94993.1"/>
    <property type="molecule type" value="Genomic_DNA"/>
</dbReference>
<gene>
    <name evidence="1" type="ORF">LCGC14_1192760</name>
</gene>
<proteinExistence type="predicted"/>
<evidence type="ECO:0000313" key="1">
    <source>
        <dbReference type="EMBL" id="KKM94993.1"/>
    </source>
</evidence>
<protein>
    <submittedName>
        <fullName evidence="1">Uncharacterized protein</fullName>
    </submittedName>
</protein>
<reference evidence="1" key="1">
    <citation type="journal article" date="2015" name="Nature">
        <title>Complex archaea that bridge the gap between prokaryotes and eukaryotes.</title>
        <authorList>
            <person name="Spang A."/>
            <person name="Saw J.H."/>
            <person name="Jorgensen S.L."/>
            <person name="Zaremba-Niedzwiedzka K."/>
            <person name="Martijn J."/>
            <person name="Lind A.E."/>
            <person name="van Eijk R."/>
            <person name="Schleper C."/>
            <person name="Guy L."/>
            <person name="Ettema T.J."/>
        </authorList>
    </citation>
    <scope>NUCLEOTIDE SEQUENCE</scope>
</reference>